<feature type="region of interest" description="Disordered" evidence="1">
    <location>
        <begin position="1"/>
        <end position="23"/>
    </location>
</feature>
<organism evidence="3">
    <name type="scientific">freshwater metagenome</name>
    <dbReference type="NCBI Taxonomy" id="449393"/>
    <lineage>
        <taxon>unclassified sequences</taxon>
        <taxon>metagenomes</taxon>
        <taxon>ecological metagenomes</taxon>
    </lineage>
</organism>
<protein>
    <submittedName>
        <fullName evidence="3">Unannotated protein</fullName>
    </submittedName>
</protein>
<feature type="compositionally biased region" description="Low complexity" evidence="1">
    <location>
        <begin position="143"/>
        <end position="162"/>
    </location>
</feature>
<reference evidence="3" key="1">
    <citation type="submission" date="2020-05" db="EMBL/GenBank/DDBJ databases">
        <authorList>
            <person name="Chiriac C."/>
            <person name="Salcher M."/>
            <person name="Ghai R."/>
            <person name="Kavagutti S V."/>
        </authorList>
    </citation>
    <scope>NUCLEOTIDE SEQUENCE</scope>
</reference>
<evidence type="ECO:0000313" key="2">
    <source>
        <dbReference type="EMBL" id="CAB4802815.1"/>
    </source>
</evidence>
<gene>
    <name evidence="2" type="ORF">UFOPK3056_00600</name>
    <name evidence="3" type="ORF">UFOPK4074_00978</name>
</gene>
<accession>A0A6J7QL91</accession>
<name>A0A6J7QL91_9ZZZZ</name>
<evidence type="ECO:0000256" key="1">
    <source>
        <dbReference type="SAM" id="MobiDB-lite"/>
    </source>
</evidence>
<dbReference type="EMBL" id="CAFBPG010000111">
    <property type="protein sequence ID" value="CAB5017831.1"/>
    <property type="molecule type" value="Genomic_DNA"/>
</dbReference>
<feature type="region of interest" description="Disordered" evidence="1">
    <location>
        <begin position="143"/>
        <end position="168"/>
    </location>
</feature>
<dbReference type="AlphaFoldDB" id="A0A6J7QL91"/>
<dbReference type="EMBL" id="CAFAAR010000040">
    <property type="protein sequence ID" value="CAB4802815.1"/>
    <property type="molecule type" value="Genomic_DNA"/>
</dbReference>
<evidence type="ECO:0000313" key="3">
    <source>
        <dbReference type="EMBL" id="CAB5017831.1"/>
    </source>
</evidence>
<sequence length="168" mass="17121">MNVAPIDFTSSAEDGRTSYADTTAPSRRAVAIACRPATPAPRTTTCAGVTVPAAVINNGKNRGESSAPTRTALYPAQSACEVSASIDCALEMRGTNSSEKAVTPAFCAASMQSWAVVMGKKEIVIAPFFKVAICAGVSGCTESTTSASLSTSPATTRAPALSYSESEA</sequence>
<proteinExistence type="predicted"/>